<dbReference type="Proteomes" id="UP000032289">
    <property type="component" value="Unassembled WGS sequence"/>
</dbReference>
<reference evidence="2 3" key="1">
    <citation type="journal article" date="2015" name="Microbiology (Mosc.)">
        <title>Genomics of the Weissella cibaria species with an examination of its metabolic traits.</title>
        <authorList>
            <person name="Lynch K.M."/>
            <person name="Lucid A."/>
            <person name="Arendt E.K."/>
            <person name="Sleator R.D."/>
            <person name="Lucey B."/>
            <person name="Coffey A."/>
        </authorList>
    </citation>
    <scope>NUCLEOTIDE SEQUENCE [LARGE SCALE GENOMIC DNA]</scope>
    <source>
        <strain evidence="2 3">AB3b</strain>
    </source>
</reference>
<protein>
    <recommendedName>
        <fullName evidence="4">WxL domain-containing protein</fullName>
    </recommendedName>
</protein>
<evidence type="ECO:0000313" key="2">
    <source>
        <dbReference type="EMBL" id="KIU25143.1"/>
    </source>
</evidence>
<evidence type="ECO:0000313" key="3">
    <source>
        <dbReference type="Proteomes" id="UP000032289"/>
    </source>
</evidence>
<evidence type="ECO:0000256" key="1">
    <source>
        <dbReference type="SAM" id="SignalP"/>
    </source>
</evidence>
<gene>
    <name evidence="2" type="ORF">ab3b_00756</name>
</gene>
<accession>A0A0D1JV98</accession>
<sequence precursor="true">MKTKSLLSSVAVLVTMVGIGMPAMAVSADNVTLPAATSTTENSASGSVSGVSDAIEQVEQGYLTLDAVPDMNFGMAAQTKTANENLPLINNAGLIDDNGNDSGLLKVTDSRYGRSVKR</sequence>
<name>A0A0D1JV98_9LACO</name>
<organism evidence="2 3">
    <name type="scientific">Weissella cibaria</name>
    <dbReference type="NCBI Taxonomy" id="137591"/>
    <lineage>
        <taxon>Bacteria</taxon>
        <taxon>Bacillati</taxon>
        <taxon>Bacillota</taxon>
        <taxon>Bacilli</taxon>
        <taxon>Lactobacillales</taxon>
        <taxon>Lactobacillaceae</taxon>
        <taxon>Weissella</taxon>
    </lineage>
</organism>
<dbReference type="PATRIC" id="fig|137591.24.peg.736"/>
<dbReference type="AlphaFoldDB" id="A0A0D1JV98"/>
<comment type="caution">
    <text evidence="2">The sequence shown here is derived from an EMBL/GenBank/DDBJ whole genome shotgun (WGS) entry which is preliminary data.</text>
</comment>
<feature type="signal peptide" evidence="1">
    <location>
        <begin position="1"/>
        <end position="25"/>
    </location>
</feature>
<proteinExistence type="predicted"/>
<evidence type="ECO:0008006" key="4">
    <source>
        <dbReference type="Google" id="ProtNLM"/>
    </source>
</evidence>
<dbReference type="EMBL" id="JWHT01000015">
    <property type="protein sequence ID" value="KIU25143.1"/>
    <property type="molecule type" value="Genomic_DNA"/>
</dbReference>
<dbReference type="RefSeq" id="WP_043940904.1">
    <property type="nucleotide sequence ID" value="NZ_JWHT01000015.1"/>
</dbReference>
<feature type="chain" id="PRO_5038835745" description="WxL domain-containing protein" evidence="1">
    <location>
        <begin position="26"/>
        <end position="118"/>
    </location>
</feature>
<keyword evidence="1" id="KW-0732">Signal</keyword>